<name>A0ABQ4MVT8_9BACL</name>
<proteinExistence type="predicted"/>
<protein>
    <recommendedName>
        <fullName evidence="3">Fur-regulated basic protein FbpA</fullName>
    </recommendedName>
</protein>
<reference evidence="1 2" key="1">
    <citation type="submission" date="2021-03" db="EMBL/GenBank/DDBJ databases">
        <title>Antimicrobial resistance genes in bacteria isolated from Japanese honey, and their potential for conferring macrolide and lincosamide resistance in the American foulbrood pathogen Paenibacillus larvae.</title>
        <authorList>
            <person name="Okamoto M."/>
            <person name="Kumagai M."/>
            <person name="Kanamori H."/>
            <person name="Takamatsu D."/>
        </authorList>
    </citation>
    <scope>NUCLEOTIDE SEQUENCE [LARGE SCALE GENOMIC DNA]</scope>
    <source>
        <strain evidence="1 2">J15TS10</strain>
    </source>
</reference>
<dbReference type="Proteomes" id="UP000681290">
    <property type="component" value="Unassembled WGS sequence"/>
</dbReference>
<evidence type="ECO:0000313" key="1">
    <source>
        <dbReference type="EMBL" id="GIP60037.1"/>
    </source>
</evidence>
<organism evidence="1 2">
    <name type="scientific">Paenibacillus woosongensis</name>
    <dbReference type="NCBI Taxonomy" id="307580"/>
    <lineage>
        <taxon>Bacteria</taxon>
        <taxon>Bacillati</taxon>
        <taxon>Bacillota</taxon>
        <taxon>Bacilli</taxon>
        <taxon>Bacillales</taxon>
        <taxon>Paenibacillaceae</taxon>
        <taxon>Paenibacillus</taxon>
    </lineage>
</organism>
<sequence length="59" mass="7122">MNLAYDEVLERRNELLKRQVGEMLVKENQYGLKDQESHFLRRMIKELHQTEFELSGKSL</sequence>
<dbReference type="EMBL" id="BOSM01000007">
    <property type="protein sequence ID" value="GIP60037.1"/>
    <property type="molecule type" value="Genomic_DNA"/>
</dbReference>
<comment type="caution">
    <text evidence="1">The sequence shown here is derived from an EMBL/GenBank/DDBJ whole genome shotgun (WGS) entry which is preliminary data.</text>
</comment>
<accession>A0ABQ4MVT8</accession>
<gene>
    <name evidence="1" type="ORF">J15TS10_38510</name>
</gene>
<evidence type="ECO:0008006" key="3">
    <source>
        <dbReference type="Google" id="ProtNLM"/>
    </source>
</evidence>
<keyword evidence="2" id="KW-1185">Reference proteome</keyword>
<evidence type="ECO:0000313" key="2">
    <source>
        <dbReference type="Proteomes" id="UP000681290"/>
    </source>
</evidence>